<feature type="region of interest" description="Disordered" evidence="1">
    <location>
        <begin position="134"/>
        <end position="153"/>
    </location>
</feature>
<protein>
    <submittedName>
        <fullName evidence="2">Uncharacterized protein</fullName>
    </submittedName>
</protein>
<dbReference type="Proteomes" id="UP000501063">
    <property type="component" value="Chromosome"/>
</dbReference>
<evidence type="ECO:0000313" key="3">
    <source>
        <dbReference type="Proteomes" id="UP000501063"/>
    </source>
</evidence>
<accession>A0A6G6IPQ5</accession>
<reference evidence="2 3" key="1">
    <citation type="submission" date="2020-02" db="EMBL/GenBank/DDBJ databases">
        <title>Integrative conjugative elements (ICEs) and plasmids drive adaptation of Pseudomonas nitroreducens strain HBP1 to wastewater environment.</title>
        <authorList>
            <person name="Sentchilo V."/>
            <person name="Carraro N."/>
            <person name="Bertelli C."/>
            <person name="van der Meer J.R."/>
        </authorList>
    </citation>
    <scope>NUCLEOTIDE SEQUENCE [LARGE SCALE GENOMIC DNA]</scope>
    <source>
        <strain evidence="2 3">HBP1</strain>
    </source>
</reference>
<sequence>MMEGIEVLMRHWGEQQRKCGQAGALSSTMATIMEYGGCAPSGGVYGAKLLVAGAGHDYVASEVEAALGVVDRAEDGGALVLLAELRYVNRNGLTLAEQIQVLDLGQGAAGKRSYYRRLERLHHQVAVALAARHARSSGHRNASRRDGERMRKASLVQAQKAHKARGVELFKGDVLDRSSGDMAPVSSRQAPMGAVQE</sequence>
<dbReference type="EMBL" id="CP049140">
    <property type="protein sequence ID" value="QIE84957.1"/>
    <property type="molecule type" value="Genomic_DNA"/>
</dbReference>
<evidence type="ECO:0000313" key="2">
    <source>
        <dbReference type="EMBL" id="QIE84957.1"/>
    </source>
</evidence>
<name>A0A6G6IPQ5_PSENT</name>
<dbReference type="KEGG" id="pnt:G5B91_01205"/>
<gene>
    <name evidence="2" type="ORF">G5B91_01205</name>
</gene>
<feature type="region of interest" description="Disordered" evidence="1">
    <location>
        <begin position="178"/>
        <end position="197"/>
    </location>
</feature>
<dbReference type="RefSeq" id="WP_024767130.1">
    <property type="nucleotide sequence ID" value="NZ_CP049140.1"/>
</dbReference>
<dbReference type="AlphaFoldDB" id="A0A6G6IPQ5"/>
<evidence type="ECO:0000256" key="1">
    <source>
        <dbReference type="SAM" id="MobiDB-lite"/>
    </source>
</evidence>
<proteinExistence type="predicted"/>
<organism evidence="2 3">
    <name type="scientific">Pseudomonas nitroreducens</name>
    <dbReference type="NCBI Taxonomy" id="46680"/>
    <lineage>
        <taxon>Bacteria</taxon>
        <taxon>Pseudomonadati</taxon>
        <taxon>Pseudomonadota</taxon>
        <taxon>Gammaproteobacteria</taxon>
        <taxon>Pseudomonadales</taxon>
        <taxon>Pseudomonadaceae</taxon>
        <taxon>Pseudomonas</taxon>
    </lineage>
</organism>